<sequence>MAGDHGRAGATLATALNPDSCLVDGRDHRDRMAFAAEFAKLIVYYDKTNQAAGDWRQFFMKEPAILMAAISHAEPESYYSTFSPARTSGLQAIEAPDPAEFAAVSQLCMLSTHMFSMLNQWYQWMDLAPKAYVLHGFLKTRIETSLADQLWTMVRLQLTLSLFSRGQVEAPDAGLFKGFDKVWGGKRTAPAPPEDTDIPAGLAGLQVVYGAVFSVFTQVIDYARQAFEASENQPTGFADTALLMVFSRLMAVQQQNINQLGRKHLDFYYRQILQQVPKPAQADAVYVCLTLAPRTDAFNLPAATTFKAGTYPDGSDIVFSNDEPVQLNRGRINTLSTLYYLDDAANSGWYSSTVANVDKPGSALVQGLHAWETLGDAKAVVVQPGFAIASPMLLLQSGTRSITLQMQLAGTDASISVLKADNTAYFLSTGKAWLQVVPTTPVSVTASGLVTLKLDLKASDPPIIAFASAMDGAVSPWPRLKVLPQLTGQANAPPTLVSVAITVSVTGFRQLVMANDNSALPATGRALTFGSLPKSGSGFYVGSNECFAKPLTDLALTIIWDGLPADFRLYYAAFNQYLSPGDSGLESRFDNEAFKVCWQVLHDGKWSALLLTGQSENTRSALFQFPASNSNSNSSTFSFQLDTARAVPVKLALAPLAALRQASDGYISMQLVEPVDAFGHDLYARVAASVTLHNAQVLINGANAKGASYSTRLGQAIKAGWSALKAKIKRVLGRSVAPDAGAPLTSVPSDTFQDMPNLPYTPAQQAVSLDYTASMTVDIQPRQAAVSSPLAIYHYGPFTTDLAYDAHATDQAADQSNTALPLYPVTGSGWLYLALSEAMTSTLSLFIGVLSDENIDEPDDSSLVCQCWTAGGWRALQVLQDDTANLRTCGMIRLAIAEPQTATDDSVSALPLMQAEGFWLAIARPRNSCKITYVNTQAVKLRRSTVAGLPAGTVPAIEAGAIVATQQKVRQVAGVVQPFASFAGLPAEDQSGFDQPASFYRRVATRLNHKDRAQSGGHYASLAYEAYPDLYYATAMPSAEQPGGVVIGLVNGYASADVHDAFRPQVSAASLNVIEQFLVRRASAMSRIRVQNLQHQTVTIIASLVVSPQTNANALYQVLNQQLRVYLSPWIVSDRPQMDIAKGLSRTELITFLKADANVLAVSSLEILRTSPGHVEELITDDPVLPEPYAVLVSADHHKLKSTARSTLQEVSHG</sequence>
<comment type="caution">
    <text evidence="1">The sequence shown here is derived from an EMBL/GenBank/DDBJ whole genome shotgun (WGS) entry which is preliminary data.</text>
</comment>
<dbReference type="Proteomes" id="UP000814010">
    <property type="component" value="Unassembled WGS sequence"/>
</dbReference>
<evidence type="ECO:0008006" key="3">
    <source>
        <dbReference type="Google" id="ProtNLM"/>
    </source>
</evidence>
<accession>A0A9Q4A618</accession>
<protein>
    <recommendedName>
        <fullName evidence="3">Baseplate protein J-like domain-containing protein</fullName>
    </recommendedName>
</protein>
<reference evidence="1" key="1">
    <citation type="submission" date="2019-11" db="EMBL/GenBank/DDBJ databases">
        <title>Epiphytic Pseudomonas syringae from cherry orchards.</title>
        <authorList>
            <person name="Hulin M.T."/>
        </authorList>
    </citation>
    <scope>NUCLEOTIDE SEQUENCE</scope>
    <source>
        <strain evidence="1">PA-2-5E</strain>
    </source>
</reference>
<gene>
    <name evidence="1" type="ORF">GIV53_16305</name>
</gene>
<dbReference type="RefSeq" id="WP_236453276.1">
    <property type="nucleotide sequence ID" value="NZ_WKAE01000180.1"/>
</dbReference>
<dbReference type="AlphaFoldDB" id="A0A9Q4A618"/>
<evidence type="ECO:0000313" key="1">
    <source>
        <dbReference type="EMBL" id="MCF5630841.1"/>
    </source>
</evidence>
<name>A0A9Q4A618_PSESX</name>
<organism evidence="1 2">
    <name type="scientific">Pseudomonas syringae</name>
    <dbReference type="NCBI Taxonomy" id="317"/>
    <lineage>
        <taxon>Bacteria</taxon>
        <taxon>Pseudomonadati</taxon>
        <taxon>Pseudomonadota</taxon>
        <taxon>Gammaproteobacteria</taxon>
        <taxon>Pseudomonadales</taxon>
        <taxon>Pseudomonadaceae</taxon>
        <taxon>Pseudomonas</taxon>
    </lineage>
</organism>
<evidence type="ECO:0000313" key="2">
    <source>
        <dbReference type="Proteomes" id="UP000814010"/>
    </source>
</evidence>
<proteinExistence type="predicted"/>
<dbReference type="EMBL" id="WKAE01000180">
    <property type="protein sequence ID" value="MCF5630841.1"/>
    <property type="molecule type" value="Genomic_DNA"/>
</dbReference>